<evidence type="ECO:0000259" key="2">
    <source>
        <dbReference type="Pfam" id="PF00656"/>
    </source>
</evidence>
<organism evidence="3 4">
    <name type="scientific">Thelonectria olida</name>
    <dbReference type="NCBI Taxonomy" id="1576542"/>
    <lineage>
        <taxon>Eukaryota</taxon>
        <taxon>Fungi</taxon>
        <taxon>Dikarya</taxon>
        <taxon>Ascomycota</taxon>
        <taxon>Pezizomycotina</taxon>
        <taxon>Sordariomycetes</taxon>
        <taxon>Hypocreomycetidae</taxon>
        <taxon>Hypocreales</taxon>
        <taxon>Nectriaceae</taxon>
        <taxon>Thelonectria</taxon>
    </lineage>
</organism>
<dbReference type="Pfam" id="PF00656">
    <property type="entry name" value="Peptidase_C14"/>
    <property type="match status" value="1"/>
</dbReference>
<dbReference type="GO" id="GO:0004197">
    <property type="term" value="F:cysteine-type endopeptidase activity"/>
    <property type="evidence" value="ECO:0007669"/>
    <property type="project" value="InterPro"/>
</dbReference>
<dbReference type="GO" id="GO:0005737">
    <property type="term" value="C:cytoplasm"/>
    <property type="evidence" value="ECO:0007669"/>
    <property type="project" value="TreeGrafter"/>
</dbReference>
<accession>A0A9P8W7V5</accession>
<dbReference type="AlphaFoldDB" id="A0A9P8W7V5"/>
<evidence type="ECO:0000313" key="4">
    <source>
        <dbReference type="Proteomes" id="UP000777438"/>
    </source>
</evidence>
<evidence type="ECO:0000256" key="1">
    <source>
        <dbReference type="ARBA" id="ARBA00009005"/>
    </source>
</evidence>
<dbReference type="Proteomes" id="UP000777438">
    <property type="component" value="Unassembled WGS sequence"/>
</dbReference>
<dbReference type="OrthoDB" id="3223806at2759"/>
<dbReference type="PANTHER" id="PTHR48104">
    <property type="entry name" value="METACASPASE-4"/>
    <property type="match status" value="1"/>
</dbReference>
<evidence type="ECO:0000313" key="3">
    <source>
        <dbReference type="EMBL" id="KAH6892191.1"/>
    </source>
</evidence>
<dbReference type="Gene3D" id="3.40.50.1460">
    <property type="match status" value="1"/>
</dbReference>
<comment type="similarity">
    <text evidence="1">Belongs to the peptidase C14B family.</text>
</comment>
<keyword evidence="4" id="KW-1185">Reference proteome</keyword>
<gene>
    <name evidence="3" type="ORF">B0T10DRAFT_287823</name>
</gene>
<protein>
    <submittedName>
        <fullName evidence="3">Caspase</fullName>
    </submittedName>
</protein>
<sequence>MDQPTPGSTRHAILIGINAYPSRALNGCVRDVEDIREFLEAQPTAIHVQSLIAPLNDASQPSAVAQDSDSWPTFQNVTRALRDTTTRAKPGDFVYIHFSGHGTRCEAQGPEEFSHHASGDQGLVLLDNGPRQERVLTGHRLALALGAMVKKGLIVTLALDCCFSGAVYRRDNNAVRFVPHNELSLASEADAEPATRGPRDSEKRNASMLPNWFINPDGYVILTACGPQELAREKTINGGDLHGVFSYHLLQLLKASHLGVKHKDVYHQLRAKFDEEKSQQHPEFYGNQDQPFLGGVMTRTTALPLPIVQRDGLIRLQVGQAHGISAGDQFELAPWGSESRPEVQRERVLAQVKEARALTSDLELLNTTAMGLQTGWNATQHTCGFLHRFPVALAGHLPRLDEWLAALKARSLAACTESVRDSATLYVSRDKTNQYEILDKSSQKLINLPTLPSEIDNVCDILEHLTRYEMVKHLTNETPTPQFSDSFDVVVTTQDGGTYGPGHLIEVHHDEKAKFTCTLQVKNTGAKDIYVSLYNLNSSWAVENISRGGCEVVLPESRDNRKLGVFKKKLKMVLPDEMRDRGFYHCDDIIKVFVTTQPTSFSLLGLPEIGGTFEQKKSTSRVGQEHHPAPEEWAAFNFPIRTSLTSAPE</sequence>
<proteinExistence type="inferred from homology"/>
<dbReference type="GO" id="GO:0006508">
    <property type="term" value="P:proteolysis"/>
    <property type="evidence" value="ECO:0007669"/>
    <property type="project" value="InterPro"/>
</dbReference>
<dbReference type="InterPro" id="IPR011600">
    <property type="entry name" value="Pept_C14_caspase"/>
</dbReference>
<dbReference type="EMBL" id="JAGPYM010000007">
    <property type="protein sequence ID" value="KAH6892191.1"/>
    <property type="molecule type" value="Genomic_DNA"/>
</dbReference>
<dbReference type="PANTHER" id="PTHR48104:SF30">
    <property type="entry name" value="METACASPASE-1"/>
    <property type="match status" value="1"/>
</dbReference>
<name>A0A9P8W7V5_9HYPO</name>
<comment type="caution">
    <text evidence="3">The sequence shown here is derived from an EMBL/GenBank/DDBJ whole genome shotgun (WGS) entry which is preliminary data.</text>
</comment>
<dbReference type="InterPro" id="IPR050452">
    <property type="entry name" value="Metacaspase"/>
</dbReference>
<feature type="domain" description="Peptidase C14 caspase" evidence="2">
    <location>
        <begin position="9"/>
        <end position="287"/>
    </location>
</feature>
<reference evidence="3 4" key="1">
    <citation type="journal article" date="2021" name="Nat. Commun.">
        <title>Genetic determinants of endophytism in the Arabidopsis root mycobiome.</title>
        <authorList>
            <person name="Mesny F."/>
            <person name="Miyauchi S."/>
            <person name="Thiergart T."/>
            <person name="Pickel B."/>
            <person name="Atanasova L."/>
            <person name="Karlsson M."/>
            <person name="Huettel B."/>
            <person name="Barry K.W."/>
            <person name="Haridas S."/>
            <person name="Chen C."/>
            <person name="Bauer D."/>
            <person name="Andreopoulos W."/>
            <person name="Pangilinan J."/>
            <person name="LaButti K."/>
            <person name="Riley R."/>
            <person name="Lipzen A."/>
            <person name="Clum A."/>
            <person name="Drula E."/>
            <person name="Henrissat B."/>
            <person name="Kohler A."/>
            <person name="Grigoriev I.V."/>
            <person name="Martin F.M."/>
            <person name="Hacquard S."/>
        </authorList>
    </citation>
    <scope>NUCLEOTIDE SEQUENCE [LARGE SCALE GENOMIC DNA]</scope>
    <source>
        <strain evidence="3 4">MPI-CAGE-CH-0241</strain>
    </source>
</reference>